<name>R7ZV95_9BACT</name>
<proteinExistence type="predicted"/>
<evidence type="ECO:0000313" key="1">
    <source>
        <dbReference type="EMBL" id="EON78055.1"/>
    </source>
</evidence>
<protein>
    <submittedName>
        <fullName evidence="1">Uncharacterized protein</fullName>
    </submittedName>
</protein>
<sequence>MFAGRGLGYLIHQGQQIPRWIFALEGQDTRKAYWLESAVAIKTPQGWKLKMLHSTRGKIE</sequence>
<accession>R7ZV95</accession>
<gene>
    <name evidence="1" type="ORF">ADIS_1453</name>
</gene>
<dbReference type="Proteomes" id="UP000013909">
    <property type="component" value="Unassembled WGS sequence"/>
</dbReference>
<keyword evidence="2" id="KW-1185">Reference proteome</keyword>
<dbReference type="RefSeq" id="WP_010853596.1">
    <property type="nucleotide sequence ID" value="NZ_AQHR01000042.1"/>
</dbReference>
<comment type="caution">
    <text evidence="1">The sequence shown here is derived from an EMBL/GenBank/DDBJ whole genome shotgun (WGS) entry which is preliminary data.</text>
</comment>
<dbReference type="AlphaFoldDB" id="R7ZV95"/>
<reference evidence="1 2" key="1">
    <citation type="submission" date="2013-02" db="EMBL/GenBank/DDBJ databases">
        <title>A novel strain isolated from Lonar lake, Maharashtra, India.</title>
        <authorList>
            <person name="Singh A."/>
        </authorList>
    </citation>
    <scope>NUCLEOTIDE SEQUENCE [LARGE SCALE GENOMIC DNA]</scope>
    <source>
        <strain evidence="1 2">AK24</strain>
    </source>
</reference>
<dbReference type="EMBL" id="AQHR01000042">
    <property type="protein sequence ID" value="EON78055.1"/>
    <property type="molecule type" value="Genomic_DNA"/>
</dbReference>
<organism evidence="1 2">
    <name type="scientific">Lunatimonas lonarensis</name>
    <dbReference type="NCBI Taxonomy" id="1232681"/>
    <lineage>
        <taxon>Bacteria</taxon>
        <taxon>Pseudomonadati</taxon>
        <taxon>Bacteroidota</taxon>
        <taxon>Cytophagia</taxon>
        <taxon>Cytophagales</taxon>
        <taxon>Cyclobacteriaceae</taxon>
    </lineage>
</organism>
<evidence type="ECO:0000313" key="2">
    <source>
        <dbReference type="Proteomes" id="UP000013909"/>
    </source>
</evidence>